<dbReference type="EMBL" id="BOPB01000031">
    <property type="protein sequence ID" value="GIJ24201.1"/>
    <property type="molecule type" value="Genomic_DNA"/>
</dbReference>
<comment type="caution">
    <text evidence="6">The sequence shown here is derived from an EMBL/GenBank/DDBJ whole genome shotgun (WGS) entry which is preliminary data.</text>
</comment>
<evidence type="ECO:0000256" key="3">
    <source>
        <dbReference type="ARBA" id="ARBA00022729"/>
    </source>
</evidence>
<dbReference type="PANTHER" id="PTHR46847">
    <property type="entry name" value="D-ALLOSE-BINDING PERIPLASMIC PROTEIN-RELATED"/>
    <property type="match status" value="1"/>
</dbReference>
<dbReference type="SUPFAM" id="SSF53822">
    <property type="entry name" value="Periplasmic binding protein-like I"/>
    <property type="match status" value="1"/>
</dbReference>
<dbReference type="Proteomes" id="UP000643165">
    <property type="component" value="Unassembled WGS sequence"/>
</dbReference>
<accession>A0ABQ4J2D3</accession>
<keyword evidence="7" id="KW-1185">Reference proteome</keyword>
<proteinExistence type="inferred from homology"/>
<dbReference type="Gene3D" id="3.40.50.2300">
    <property type="match status" value="2"/>
</dbReference>
<evidence type="ECO:0000313" key="7">
    <source>
        <dbReference type="Proteomes" id="UP000643165"/>
    </source>
</evidence>
<sequence>MRLVTTAHLENSDRHNSTEPASRATLPRRPHGTPLTLRTHPRPKGERMLRTGTIRVGLTAGALGLTLLATACGDGAGAPPGEGTGSSLAGKTIALVGYGNSNPWGAYFNKVYGEELASTGVKINDMTTMDPGTQVQKFNQAVAQKPDLIALSILDTQAMVVPIQKAKAAGVPVLAFDGPPDPSVADDVMSVLSDNEKLGEYAAQNIIEGLQAQGRDSGKIIVLTGTKSMLVTQDRMKGFNRVLAGAPQYQVVDEQDANWDPQLSGTIAQQLFAKHGRDGVQAAFGMADYMALPIIQAAKQAGIPVGGKDGLIVTGGNCFKAGIDSIRAGEMYGTATEDPGTIAKQTADYTVRFLTGQNPPQREVIEEGRVTAATLDQFAEQCSKV</sequence>
<name>A0ABQ4J2D3_9ACTN</name>
<evidence type="ECO:0000256" key="1">
    <source>
        <dbReference type="ARBA" id="ARBA00004196"/>
    </source>
</evidence>
<dbReference type="CDD" id="cd01536">
    <property type="entry name" value="PBP1_ABC_sugar_binding-like"/>
    <property type="match status" value="1"/>
</dbReference>
<feature type="domain" description="Periplasmic binding protein" evidence="5">
    <location>
        <begin position="93"/>
        <end position="357"/>
    </location>
</feature>
<reference evidence="6 7" key="1">
    <citation type="submission" date="2021-01" db="EMBL/GenBank/DDBJ databases">
        <title>Whole genome shotgun sequence of Verrucosispora lutea NBRC 106530.</title>
        <authorList>
            <person name="Komaki H."/>
            <person name="Tamura T."/>
        </authorList>
    </citation>
    <scope>NUCLEOTIDE SEQUENCE [LARGE SCALE GENOMIC DNA]</scope>
    <source>
        <strain evidence="6 7">NBRC 106530</strain>
    </source>
</reference>
<dbReference type="InterPro" id="IPR028082">
    <property type="entry name" value="Peripla_BP_I"/>
</dbReference>
<comment type="subcellular location">
    <subcellularLocation>
        <location evidence="1">Cell envelope</location>
    </subcellularLocation>
</comment>
<dbReference type="InterPro" id="IPR025997">
    <property type="entry name" value="SBP_2_dom"/>
</dbReference>
<evidence type="ECO:0000313" key="6">
    <source>
        <dbReference type="EMBL" id="GIJ24201.1"/>
    </source>
</evidence>
<evidence type="ECO:0000259" key="5">
    <source>
        <dbReference type="Pfam" id="PF13407"/>
    </source>
</evidence>
<organism evidence="6 7">
    <name type="scientific">Micromonospora lutea</name>
    <dbReference type="NCBI Taxonomy" id="419825"/>
    <lineage>
        <taxon>Bacteria</taxon>
        <taxon>Bacillati</taxon>
        <taxon>Actinomycetota</taxon>
        <taxon>Actinomycetes</taxon>
        <taxon>Micromonosporales</taxon>
        <taxon>Micromonosporaceae</taxon>
        <taxon>Micromonospora</taxon>
    </lineage>
</organism>
<comment type="similarity">
    <text evidence="2">Belongs to the bacterial solute-binding protein 2 family.</text>
</comment>
<dbReference type="PANTHER" id="PTHR46847:SF1">
    <property type="entry name" value="D-ALLOSE-BINDING PERIPLASMIC PROTEIN-RELATED"/>
    <property type="match status" value="1"/>
</dbReference>
<keyword evidence="3" id="KW-0732">Signal</keyword>
<evidence type="ECO:0000256" key="2">
    <source>
        <dbReference type="ARBA" id="ARBA00007639"/>
    </source>
</evidence>
<evidence type="ECO:0000256" key="4">
    <source>
        <dbReference type="SAM" id="MobiDB-lite"/>
    </source>
</evidence>
<gene>
    <name evidence="6" type="primary">rbsB-2</name>
    <name evidence="6" type="ORF">Vlu01_48250</name>
</gene>
<dbReference type="Pfam" id="PF13407">
    <property type="entry name" value="Peripla_BP_4"/>
    <property type="match status" value="1"/>
</dbReference>
<protein>
    <submittedName>
        <fullName evidence="6">Sugar ABC transporter substrate-binding protein</fullName>
    </submittedName>
</protein>
<feature type="region of interest" description="Disordered" evidence="4">
    <location>
        <begin position="1"/>
        <end position="45"/>
    </location>
</feature>